<dbReference type="RefSeq" id="WP_106531914.1">
    <property type="nucleotide sequence ID" value="NZ_PYAT01000001.1"/>
</dbReference>
<dbReference type="Proteomes" id="UP000242682">
    <property type="component" value="Unassembled WGS sequence"/>
</dbReference>
<sequence>MRELSWKDVFAVSRILKKMQIRFEYKEGMTMEQMGTAFFQAFIENIGEAETEVTKFFADLKGVKPAVIEKYTMKETLELIKELKEMPDLQSFFSLVSESMNQQP</sequence>
<proteinExistence type="predicted"/>
<dbReference type="AlphaFoldDB" id="A0A2P8H7A8"/>
<gene>
    <name evidence="1" type="ORF">B0H99_101373</name>
</gene>
<dbReference type="EMBL" id="PYAT01000001">
    <property type="protein sequence ID" value="PSL42125.1"/>
    <property type="molecule type" value="Genomic_DNA"/>
</dbReference>
<protein>
    <submittedName>
        <fullName evidence="1">Uncharacterized protein</fullName>
    </submittedName>
</protein>
<accession>A0A2P8H7A8</accession>
<organism evidence="1 2">
    <name type="scientific">Planomicrobium soli</name>
    <dbReference type="NCBI Taxonomy" id="1176648"/>
    <lineage>
        <taxon>Bacteria</taxon>
        <taxon>Bacillati</taxon>
        <taxon>Bacillota</taxon>
        <taxon>Bacilli</taxon>
        <taxon>Bacillales</taxon>
        <taxon>Caryophanaceae</taxon>
        <taxon>Planomicrobium</taxon>
    </lineage>
</organism>
<keyword evidence="2" id="KW-1185">Reference proteome</keyword>
<name>A0A2P8H7A8_9BACL</name>
<comment type="caution">
    <text evidence="1">The sequence shown here is derived from an EMBL/GenBank/DDBJ whole genome shotgun (WGS) entry which is preliminary data.</text>
</comment>
<reference evidence="1 2" key="1">
    <citation type="submission" date="2018-03" db="EMBL/GenBank/DDBJ databases">
        <title>Genomic Encyclopedia of Type Strains, Phase III (KMG-III): the genomes of soil and plant-associated and newly described type strains.</title>
        <authorList>
            <person name="Whitman W."/>
        </authorList>
    </citation>
    <scope>NUCLEOTIDE SEQUENCE [LARGE SCALE GENOMIC DNA]</scope>
    <source>
        <strain evidence="1 2">CGMCC 1.12259</strain>
    </source>
</reference>
<dbReference type="OrthoDB" id="2913383at2"/>
<evidence type="ECO:0000313" key="1">
    <source>
        <dbReference type="EMBL" id="PSL42125.1"/>
    </source>
</evidence>
<evidence type="ECO:0000313" key="2">
    <source>
        <dbReference type="Proteomes" id="UP000242682"/>
    </source>
</evidence>